<feature type="transmembrane region" description="Helical" evidence="2">
    <location>
        <begin position="312"/>
        <end position="333"/>
    </location>
</feature>
<evidence type="ECO:0008006" key="5">
    <source>
        <dbReference type="Google" id="ProtNLM"/>
    </source>
</evidence>
<keyword evidence="4" id="KW-1185">Reference proteome</keyword>
<keyword evidence="2" id="KW-0812">Transmembrane</keyword>
<feature type="transmembrane region" description="Helical" evidence="2">
    <location>
        <begin position="127"/>
        <end position="148"/>
    </location>
</feature>
<organism evidence="3 4">
    <name type="scientific">Porites evermanni</name>
    <dbReference type="NCBI Taxonomy" id="104178"/>
    <lineage>
        <taxon>Eukaryota</taxon>
        <taxon>Metazoa</taxon>
        <taxon>Cnidaria</taxon>
        <taxon>Anthozoa</taxon>
        <taxon>Hexacorallia</taxon>
        <taxon>Scleractinia</taxon>
        <taxon>Fungiina</taxon>
        <taxon>Poritidae</taxon>
        <taxon>Porites</taxon>
    </lineage>
</organism>
<evidence type="ECO:0000256" key="1">
    <source>
        <dbReference type="SAM" id="MobiDB-lite"/>
    </source>
</evidence>
<protein>
    <recommendedName>
        <fullName evidence="5">Gustatory receptor</fullName>
    </recommendedName>
</protein>
<dbReference type="Proteomes" id="UP001159427">
    <property type="component" value="Unassembled WGS sequence"/>
</dbReference>
<feature type="transmembrane region" description="Helical" evidence="2">
    <location>
        <begin position="174"/>
        <end position="194"/>
    </location>
</feature>
<sequence length="406" mass="46128">MEEESWKSEEFDELPSSGKPRNHSSPQRSSSTIFNNLRGLKRLVCSGVFLKGSAFAVGFSNPSKGPRAIMAIILLLLDICYVFYSVYCTFICHSFETPLNSLICGNISSTNSSSASLRNVLLGFDPLGILTLVLYSAVLMSNATFFWCMWKLPQRTVHCVTLEKAFSAAGRSTWVTLNLTMLIFCICLLTKIFWFNFTFKESNYLIKIAVSFRIIPVWAILTTSWIFVIITNAMKHCVTRCKAEIQHATDHSLDDIIRIHKRLCKQMSSTSESLKVWFVTHWFMFAITTVIYVASMVSFFQEAVDWYSLYKHLLVSLLHLYVFVYPSYCAASVTTQCNRMLRGLNMTTDEDWPTGHPFCNRSQLALFLQYAQYTNCGFQVGEITFGSNFAWFSTLIAMCGLGVKVL</sequence>
<gene>
    <name evidence="3" type="ORF">PEVE_00036746</name>
</gene>
<evidence type="ECO:0000256" key="2">
    <source>
        <dbReference type="SAM" id="Phobius"/>
    </source>
</evidence>
<name>A0ABN8MNW1_9CNID</name>
<evidence type="ECO:0000313" key="4">
    <source>
        <dbReference type="Proteomes" id="UP001159427"/>
    </source>
</evidence>
<feature type="transmembrane region" description="Helical" evidence="2">
    <location>
        <begin position="214"/>
        <end position="234"/>
    </location>
</feature>
<dbReference type="EMBL" id="CALNXI010000591">
    <property type="protein sequence ID" value="CAH3029776.1"/>
    <property type="molecule type" value="Genomic_DNA"/>
</dbReference>
<feature type="transmembrane region" description="Helical" evidence="2">
    <location>
        <begin position="276"/>
        <end position="300"/>
    </location>
</feature>
<comment type="caution">
    <text evidence="3">The sequence shown here is derived from an EMBL/GenBank/DDBJ whole genome shotgun (WGS) entry which is preliminary data.</text>
</comment>
<keyword evidence="2" id="KW-1133">Transmembrane helix</keyword>
<reference evidence="3 4" key="1">
    <citation type="submission" date="2022-05" db="EMBL/GenBank/DDBJ databases">
        <authorList>
            <consortium name="Genoscope - CEA"/>
            <person name="William W."/>
        </authorList>
    </citation>
    <scope>NUCLEOTIDE SEQUENCE [LARGE SCALE GENOMIC DNA]</scope>
</reference>
<proteinExistence type="predicted"/>
<feature type="transmembrane region" description="Helical" evidence="2">
    <location>
        <begin position="68"/>
        <end position="87"/>
    </location>
</feature>
<accession>A0ABN8MNW1</accession>
<evidence type="ECO:0000313" key="3">
    <source>
        <dbReference type="EMBL" id="CAH3029776.1"/>
    </source>
</evidence>
<keyword evidence="2" id="KW-0472">Membrane</keyword>
<feature type="region of interest" description="Disordered" evidence="1">
    <location>
        <begin position="1"/>
        <end position="30"/>
    </location>
</feature>